<feature type="transmembrane region" description="Helical" evidence="3">
    <location>
        <begin position="137"/>
        <end position="158"/>
    </location>
</feature>
<dbReference type="PANTHER" id="PTHR45138">
    <property type="entry name" value="REGULATORY COMPONENTS OF SENSORY TRANSDUCTION SYSTEM"/>
    <property type="match status" value="1"/>
</dbReference>
<dbReference type="SMART" id="SM00267">
    <property type="entry name" value="GGDEF"/>
    <property type="match status" value="1"/>
</dbReference>
<dbReference type="Proteomes" id="UP000887222">
    <property type="component" value="Unassembled WGS sequence"/>
</dbReference>
<accession>A0ABQ4Q5P3</accession>
<dbReference type="InterPro" id="IPR043128">
    <property type="entry name" value="Rev_trsase/Diguanyl_cyclase"/>
</dbReference>
<keyword evidence="3" id="KW-0812">Transmembrane</keyword>
<reference evidence="5 6" key="1">
    <citation type="journal article" date="2022" name="Int. J. Syst. Evol. Microbiol.">
        <title>Noviherbaspirillum aridicola sp. nov., isolated from an arid soil in Pakistan.</title>
        <authorList>
            <person name="Khan I.U."/>
            <person name="Saqib M."/>
            <person name="Amin A."/>
            <person name="Hussain F."/>
            <person name="Li L."/>
            <person name="Liu Y.H."/>
            <person name="Fang B.Z."/>
            <person name="Ahmed I."/>
            <person name="Li W.J."/>
        </authorList>
    </citation>
    <scope>NUCLEOTIDE SEQUENCE [LARGE SCALE GENOMIC DNA]</scope>
    <source>
        <strain evidence="5 6">NCCP-691</strain>
    </source>
</reference>
<feature type="transmembrane region" description="Helical" evidence="3">
    <location>
        <begin position="165"/>
        <end position="184"/>
    </location>
</feature>
<dbReference type="SUPFAM" id="SSF55073">
    <property type="entry name" value="Nucleotide cyclase"/>
    <property type="match status" value="1"/>
</dbReference>
<organism evidence="5 6">
    <name type="scientific">Noviherbaspirillum aridicola</name>
    <dbReference type="NCBI Taxonomy" id="2849687"/>
    <lineage>
        <taxon>Bacteria</taxon>
        <taxon>Pseudomonadati</taxon>
        <taxon>Pseudomonadota</taxon>
        <taxon>Betaproteobacteria</taxon>
        <taxon>Burkholderiales</taxon>
        <taxon>Oxalobacteraceae</taxon>
        <taxon>Noviherbaspirillum</taxon>
    </lineage>
</organism>
<evidence type="ECO:0000256" key="2">
    <source>
        <dbReference type="ARBA" id="ARBA00034247"/>
    </source>
</evidence>
<dbReference type="EMBL" id="BPMK01000009">
    <property type="protein sequence ID" value="GIZ52367.1"/>
    <property type="molecule type" value="Genomic_DNA"/>
</dbReference>
<feature type="domain" description="GGDEF" evidence="4">
    <location>
        <begin position="254"/>
        <end position="384"/>
    </location>
</feature>
<dbReference type="PROSITE" id="PS50887">
    <property type="entry name" value="GGDEF"/>
    <property type="match status" value="1"/>
</dbReference>
<keyword evidence="3" id="KW-1133">Transmembrane helix</keyword>
<dbReference type="InterPro" id="IPR050469">
    <property type="entry name" value="Diguanylate_Cyclase"/>
</dbReference>
<dbReference type="InterPro" id="IPR000160">
    <property type="entry name" value="GGDEF_dom"/>
</dbReference>
<name>A0ABQ4Q5P3_9BURK</name>
<dbReference type="EC" id="2.7.7.65" evidence="1"/>
<evidence type="ECO:0000256" key="3">
    <source>
        <dbReference type="SAM" id="Phobius"/>
    </source>
</evidence>
<evidence type="ECO:0000259" key="4">
    <source>
        <dbReference type="PROSITE" id="PS50887"/>
    </source>
</evidence>
<proteinExistence type="predicted"/>
<dbReference type="PANTHER" id="PTHR45138:SF9">
    <property type="entry name" value="DIGUANYLATE CYCLASE DGCM-RELATED"/>
    <property type="match status" value="1"/>
</dbReference>
<dbReference type="CDD" id="cd01949">
    <property type="entry name" value="GGDEF"/>
    <property type="match status" value="1"/>
</dbReference>
<gene>
    <name evidence="5" type="ORF">NCCP691_23810</name>
</gene>
<sequence length="394" mass="42254">MQTLKNTSQALARAVLGVAPQKFFGSLFLPGGHAPLLSRKRADMIISRVRMVAGLFAVLTPLWILVDALVFPWPVAGLLVAGRVVTTLAFALLAVSARPSGRLFDAYRALAFMFSIPTLFFIYSHPLLSHFSVAGPAAAIAAGYAFLPFVMVAGLSVFPLTASEGAVFAVPVLAAEAVIALMQLDMLNWASHLGAFWLLMLIATVAILAGMSQLSFMMSLIRQATHDGLTGCFARASGEELLEIQFHIAERSGAPLSLVFVDIDHFKQINDRFGHEAGDRVLAHAAQTMRAGLRTGDILLRWGGEEFLLILPNTDGATAASVVRRLREGGLGKRPDGSHVTASFGVAERAADGAAGWPQLVEIADQRMYLAKIGGRDRCVGRTEEQHAQQVQLA</sequence>
<keyword evidence="6" id="KW-1185">Reference proteome</keyword>
<dbReference type="InterPro" id="IPR029787">
    <property type="entry name" value="Nucleotide_cyclase"/>
</dbReference>
<feature type="transmembrane region" description="Helical" evidence="3">
    <location>
        <begin position="72"/>
        <end position="95"/>
    </location>
</feature>
<feature type="transmembrane region" description="Helical" evidence="3">
    <location>
        <begin position="196"/>
        <end position="216"/>
    </location>
</feature>
<dbReference type="NCBIfam" id="TIGR00254">
    <property type="entry name" value="GGDEF"/>
    <property type="match status" value="1"/>
</dbReference>
<evidence type="ECO:0000313" key="5">
    <source>
        <dbReference type="EMBL" id="GIZ52367.1"/>
    </source>
</evidence>
<feature type="transmembrane region" description="Helical" evidence="3">
    <location>
        <begin position="107"/>
        <end position="125"/>
    </location>
</feature>
<comment type="catalytic activity">
    <reaction evidence="2">
        <text>2 GTP = 3',3'-c-di-GMP + 2 diphosphate</text>
        <dbReference type="Rhea" id="RHEA:24898"/>
        <dbReference type="ChEBI" id="CHEBI:33019"/>
        <dbReference type="ChEBI" id="CHEBI:37565"/>
        <dbReference type="ChEBI" id="CHEBI:58805"/>
        <dbReference type="EC" id="2.7.7.65"/>
    </reaction>
</comment>
<keyword evidence="3" id="KW-0472">Membrane</keyword>
<evidence type="ECO:0000256" key="1">
    <source>
        <dbReference type="ARBA" id="ARBA00012528"/>
    </source>
</evidence>
<dbReference type="RefSeq" id="WP_220808609.1">
    <property type="nucleotide sequence ID" value="NZ_BPMK01000009.1"/>
</dbReference>
<comment type="caution">
    <text evidence="5">The sequence shown here is derived from an EMBL/GenBank/DDBJ whole genome shotgun (WGS) entry which is preliminary data.</text>
</comment>
<protein>
    <recommendedName>
        <fullName evidence="1">diguanylate cyclase</fullName>
        <ecNumber evidence="1">2.7.7.65</ecNumber>
    </recommendedName>
</protein>
<evidence type="ECO:0000313" key="6">
    <source>
        <dbReference type="Proteomes" id="UP000887222"/>
    </source>
</evidence>
<dbReference type="Gene3D" id="3.30.70.270">
    <property type="match status" value="1"/>
</dbReference>
<feature type="transmembrane region" description="Helical" evidence="3">
    <location>
        <begin position="49"/>
        <end position="66"/>
    </location>
</feature>
<dbReference type="Pfam" id="PF00990">
    <property type="entry name" value="GGDEF"/>
    <property type="match status" value="1"/>
</dbReference>